<comment type="caution">
    <text evidence="1">The sequence shown here is derived from an EMBL/GenBank/DDBJ whole genome shotgun (WGS) entry which is preliminary data.</text>
</comment>
<gene>
    <name evidence="1" type="primary">brnT</name>
    <name evidence="1" type="ORF">NO1_0635</name>
</gene>
<organism evidence="1 2">
    <name type="scientific">Termititenax aidoneus</name>
    <dbReference type="NCBI Taxonomy" id="2218524"/>
    <lineage>
        <taxon>Bacteria</taxon>
        <taxon>Bacillati</taxon>
        <taxon>Candidatus Margulisiibacteriota</taxon>
        <taxon>Candidatus Termititenacia</taxon>
        <taxon>Candidatus Termititenacales</taxon>
        <taxon>Candidatus Termititenacaceae</taxon>
        <taxon>Candidatus Termititenax</taxon>
    </lineage>
</organism>
<name>A0A388TBU7_TERA1</name>
<dbReference type="Pfam" id="PF04365">
    <property type="entry name" value="BrnT_toxin"/>
    <property type="match status" value="1"/>
</dbReference>
<evidence type="ECO:0000313" key="1">
    <source>
        <dbReference type="EMBL" id="GBR73216.1"/>
    </source>
</evidence>
<accession>A0A388TBU7</accession>
<dbReference type="InterPro" id="IPR007460">
    <property type="entry name" value="BrnT_toxin"/>
</dbReference>
<dbReference type="AlphaFoldDB" id="A0A388TBU7"/>
<proteinExistence type="predicted"/>
<dbReference type="Gene3D" id="3.10.450.530">
    <property type="entry name" value="Ribonuclease toxin, BrnT, of type II toxin-antitoxin system"/>
    <property type="match status" value="1"/>
</dbReference>
<sequence>MIFNRSFEWAESKERENIRKHGVYFKDAGLVFDDPYCLKRYDCKHSLSENRYQLLGRVGRMLFVVYTLRKNKWIRIISARLATKKERKIYYGQTDKIEITGWRQAYQGTITEDSCRGEKTNSF</sequence>
<dbReference type="Proteomes" id="UP000269352">
    <property type="component" value="Unassembled WGS sequence"/>
</dbReference>
<protein>
    <submittedName>
        <fullName evidence="1">Toxin BrnT</fullName>
    </submittedName>
</protein>
<keyword evidence="2" id="KW-1185">Reference proteome</keyword>
<dbReference type="EMBL" id="BGZN01000007">
    <property type="protein sequence ID" value="GBR73216.1"/>
    <property type="molecule type" value="Genomic_DNA"/>
</dbReference>
<evidence type="ECO:0000313" key="2">
    <source>
        <dbReference type="Proteomes" id="UP000269352"/>
    </source>
</evidence>
<dbReference type="InterPro" id="IPR038573">
    <property type="entry name" value="BrnT_sf"/>
</dbReference>
<reference evidence="1 2" key="1">
    <citation type="journal article" date="2019" name="ISME J.">
        <title>Genome analyses of uncultured TG2/ZB3 bacteria in 'Margulisbacteria' specifically attached to ectosymbiotic spirochetes of protists in the termite gut.</title>
        <authorList>
            <person name="Utami Y.D."/>
            <person name="Kuwahara H."/>
            <person name="Igai K."/>
            <person name="Murakami T."/>
            <person name="Sugaya K."/>
            <person name="Morikawa T."/>
            <person name="Nagura Y."/>
            <person name="Yuki M."/>
            <person name="Deevong P."/>
            <person name="Inoue T."/>
            <person name="Kihara K."/>
            <person name="Lo N."/>
            <person name="Yamada A."/>
            <person name="Ohkuma M."/>
            <person name="Hongoh Y."/>
        </authorList>
    </citation>
    <scope>NUCLEOTIDE SEQUENCE [LARGE SCALE GENOMIC DNA]</scope>
    <source>
        <strain evidence="1">NkOx7-01</strain>
    </source>
</reference>